<evidence type="ECO:0000313" key="3">
    <source>
        <dbReference type="Proteomes" id="UP000050495"/>
    </source>
</evidence>
<name>A0AB36FF39_ENTAS</name>
<dbReference type="EMBL" id="LJEY02000145">
    <property type="protein sequence ID" value="OEH16308.1"/>
    <property type="molecule type" value="Genomic_DNA"/>
</dbReference>
<feature type="compositionally biased region" description="Polar residues" evidence="1">
    <location>
        <begin position="1"/>
        <end position="12"/>
    </location>
</feature>
<dbReference type="AlphaFoldDB" id="A0AB36FF39"/>
<evidence type="ECO:0000313" key="2">
    <source>
        <dbReference type="EMBL" id="OEH16308.1"/>
    </source>
</evidence>
<sequence>MNIQHPTEQANRPATGVVTDKGVPQSDSFAKYAAAFLRNSRFTRITRDLAGESNPVILPFV</sequence>
<protein>
    <submittedName>
        <fullName evidence="2">Uncharacterized protein</fullName>
    </submittedName>
</protein>
<feature type="region of interest" description="Disordered" evidence="1">
    <location>
        <begin position="1"/>
        <end position="22"/>
    </location>
</feature>
<accession>A0AB36FF39</accession>
<organism evidence="2 3">
    <name type="scientific">Enterobacter asburiae</name>
    <dbReference type="NCBI Taxonomy" id="61645"/>
    <lineage>
        <taxon>Bacteria</taxon>
        <taxon>Pseudomonadati</taxon>
        <taxon>Pseudomonadota</taxon>
        <taxon>Gammaproteobacteria</taxon>
        <taxon>Enterobacterales</taxon>
        <taxon>Enterobacteriaceae</taxon>
        <taxon>Enterobacter</taxon>
        <taxon>Enterobacter cloacae complex</taxon>
    </lineage>
</organism>
<gene>
    <name evidence="2" type="ORF">AN696_0227325</name>
</gene>
<comment type="caution">
    <text evidence="2">The sequence shown here is derived from an EMBL/GenBank/DDBJ whole genome shotgun (WGS) entry which is preliminary data.</text>
</comment>
<proteinExistence type="predicted"/>
<reference evidence="2 3" key="1">
    <citation type="submission" date="2016-04" db="EMBL/GenBank/DDBJ databases">
        <authorList>
            <person name="Osei Sekyere J."/>
            <person name="Sivertsen A."/>
            <person name="Pedersen A.T."/>
            <person name="Sundsfjord A."/>
        </authorList>
    </citation>
    <scope>NUCLEOTIDE SEQUENCE [LARGE SCALE GENOMIC DNA]</scope>
    <source>
        <strain evidence="2 3">ST435:939705067</strain>
    </source>
</reference>
<dbReference type="Proteomes" id="UP000050495">
    <property type="component" value="Unassembled WGS sequence"/>
</dbReference>
<evidence type="ECO:0000256" key="1">
    <source>
        <dbReference type="SAM" id="MobiDB-lite"/>
    </source>
</evidence>